<gene>
    <name evidence="2" type="ORF">JM949_19425</name>
</gene>
<protein>
    <submittedName>
        <fullName evidence="2">Uncharacterized protein</fullName>
    </submittedName>
</protein>
<name>A0ABS1YIY7_9ACTN</name>
<dbReference type="EMBL" id="JAEVHL010000100">
    <property type="protein sequence ID" value="MBM0277399.1"/>
    <property type="molecule type" value="Genomic_DNA"/>
</dbReference>
<feature type="region of interest" description="Disordered" evidence="1">
    <location>
        <begin position="1"/>
        <end position="20"/>
    </location>
</feature>
<organism evidence="2 3">
    <name type="scientific">Micromonospora tarensis</name>
    <dbReference type="NCBI Taxonomy" id="2806100"/>
    <lineage>
        <taxon>Bacteria</taxon>
        <taxon>Bacillati</taxon>
        <taxon>Actinomycetota</taxon>
        <taxon>Actinomycetes</taxon>
        <taxon>Micromonosporales</taxon>
        <taxon>Micromonosporaceae</taxon>
        <taxon>Micromonospora</taxon>
    </lineage>
</organism>
<proteinExistence type="predicted"/>
<reference evidence="2 3" key="1">
    <citation type="submission" date="2021-01" db="EMBL/GenBank/DDBJ databases">
        <title>Draft genome sequence of Micromonospora sp. strain STR1s_6.</title>
        <authorList>
            <person name="Karlyshev A."/>
            <person name="Jawad R."/>
        </authorList>
    </citation>
    <scope>NUCLEOTIDE SEQUENCE [LARGE SCALE GENOMIC DNA]</scope>
    <source>
        <strain evidence="2 3">STR1S-6</strain>
    </source>
</reference>
<sequence length="157" mass="16917">MVLGDRRTQAAARAAGQAPPPVAVPVGATTFPGGIFTAPRGWAEAVCPDLAYSNEASGGGHFAAWEEPELLTAGVRALYLDRLPPELAAFRPLRRSDLGPAQRTAVRRPRQSLSRPPRQRRSGGRDGWRGRGGPLERLLADMRDIDDSDLLRRGSGE</sequence>
<keyword evidence="3" id="KW-1185">Reference proteome</keyword>
<comment type="caution">
    <text evidence="2">The sequence shown here is derived from an EMBL/GenBank/DDBJ whole genome shotgun (WGS) entry which is preliminary data.</text>
</comment>
<dbReference type="InterPro" id="IPR029058">
    <property type="entry name" value="AB_hydrolase_fold"/>
</dbReference>
<evidence type="ECO:0000313" key="3">
    <source>
        <dbReference type="Proteomes" id="UP000622245"/>
    </source>
</evidence>
<dbReference type="Proteomes" id="UP000622245">
    <property type="component" value="Unassembled WGS sequence"/>
</dbReference>
<dbReference type="Gene3D" id="3.40.50.1820">
    <property type="entry name" value="alpha/beta hydrolase"/>
    <property type="match status" value="1"/>
</dbReference>
<accession>A0ABS1YIY7</accession>
<evidence type="ECO:0000313" key="2">
    <source>
        <dbReference type="EMBL" id="MBM0277399.1"/>
    </source>
</evidence>
<dbReference type="SUPFAM" id="SSF53474">
    <property type="entry name" value="alpha/beta-Hydrolases"/>
    <property type="match status" value="1"/>
</dbReference>
<feature type="region of interest" description="Disordered" evidence="1">
    <location>
        <begin position="94"/>
        <end position="135"/>
    </location>
</feature>
<dbReference type="RefSeq" id="WP_203149830.1">
    <property type="nucleotide sequence ID" value="NZ_JAEVHL010000100.1"/>
</dbReference>
<evidence type="ECO:0000256" key="1">
    <source>
        <dbReference type="SAM" id="MobiDB-lite"/>
    </source>
</evidence>